<dbReference type="EMBL" id="CALTRL010000147">
    <property type="protein sequence ID" value="CAH7666730.1"/>
    <property type="molecule type" value="Genomic_DNA"/>
</dbReference>
<gene>
    <name evidence="2" type="ORF">PPACK8108_LOCUS1082</name>
</gene>
<dbReference type="Gene3D" id="1.10.510.10">
    <property type="entry name" value="Transferase(Phosphotransferase) domain 1"/>
    <property type="match status" value="1"/>
</dbReference>
<proteinExistence type="predicted"/>
<sequence length="130" mass="14181">MVGKFLDDVPNEARELISKLLVILPSERLSVEEIKRHKYFDGIAWSTHQPGSLSSKPVLSGDGQRTIETEPDGGDVASSGGTSSPKVLDLLDADDAQEETGFTQDEFSGELSCLLSKEEKAEQEEDKENV</sequence>
<accession>A0AAV0AHE9</accession>
<keyword evidence="3" id="KW-1185">Reference proteome</keyword>
<protein>
    <recommendedName>
        <fullName evidence="4">Protein kinase domain-containing protein</fullName>
    </recommendedName>
</protein>
<dbReference type="AlphaFoldDB" id="A0AAV0AHE9"/>
<evidence type="ECO:0000313" key="2">
    <source>
        <dbReference type="EMBL" id="CAH7666730.1"/>
    </source>
</evidence>
<evidence type="ECO:0000256" key="1">
    <source>
        <dbReference type="SAM" id="MobiDB-lite"/>
    </source>
</evidence>
<comment type="caution">
    <text evidence="2">The sequence shown here is derived from an EMBL/GenBank/DDBJ whole genome shotgun (WGS) entry which is preliminary data.</text>
</comment>
<dbReference type="InterPro" id="IPR011009">
    <property type="entry name" value="Kinase-like_dom_sf"/>
</dbReference>
<feature type="region of interest" description="Disordered" evidence="1">
    <location>
        <begin position="46"/>
        <end position="108"/>
    </location>
</feature>
<feature type="compositionally biased region" description="Polar residues" evidence="1">
    <location>
        <begin position="46"/>
        <end position="57"/>
    </location>
</feature>
<reference evidence="2" key="1">
    <citation type="submission" date="2022-06" db="EMBL/GenBank/DDBJ databases">
        <authorList>
            <consortium name="SYNGENTA / RWTH Aachen University"/>
        </authorList>
    </citation>
    <scope>NUCLEOTIDE SEQUENCE</scope>
</reference>
<name>A0AAV0AHE9_PHAPC</name>
<evidence type="ECO:0000313" key="3">
    <source>
        <dbReference type="Proteomes" id="UP001153365"/>
    </source>
</evidence>
<organism evidence="2 3">
    <name type="scientific">Phakopsora pachyrhizi</name>
    <name type="common">Asian soybean rust disease fungus</name>
    <dbReference type="NCBI Taxonomy" id="170000"/>
    <lineage>
        <taxon>Eukaryota</taxon>
        <taxon>Fungi</taxon>
        <taxon>Dikarya</taxon>
        <taxon>Basidiomycota</taxon>
        <taxon>Pucciniomycotina</taxon>
        <taxon>Pucciniomycetes</taxon>
        <taxon>Pucciniales</taxon>
        <taxon>Phakopsoraceae</taxon>
        <taxon>Phakopsora</taxon>
    </lineage>
</organism>
<dbReference type="SUPFAM" id="SSF56112">
    <property type="entry name" value="Protein kinase-like (PK-like)"/>
    <property type="match status" value="1"/>
</dbReference>
<evidence type="ECO:0008006" key="4">
    <source>
        <dbReference type="Google" id="ProtNLM"/>
    </source>
</evidence>
<dbReference type="Proteomes" id="UP001153365">
    <property type="component" value="Unassembled WGS sequence"/>
</dbReference>